<dbReference type="Proteomes" id="UP001549106">
    <property type="component" value="Unassembled WGS sequence"/>
</dbReference>
<keyword evidence="4" id="KW-1185">Reference proteome</keyword>
<gene>
    <name evidence="3" type="ORF">ABID24_001819</name>
</gene>
<dbReference type="SMART" id="SM00530">
    <property type="entry name" value="HTH_XRE"/>
    <property type="match status" value="1"/>
</dbReference>
<protein>
    <submittedName>
        <fullName evidence="3">Transcriptional regulator with XRE-family HTH domain</fullName>
    </submittedName>
</protein>
<dbReference type="PROSITE" id="PS50943">
    <property type="entry name" value="HTH_CROC1"/>
    <property type="match status" value="1"/>
</dbReference>
<dbReference type="Pfam" id="PF01381">
    <property type="entry name" value="HTH_3"/>
    <property type="match status" value="1"/>
</dbReference>
<proteinExistence type="predicted"/>
<accession>A0ABV2M5E5</accession>
<dbReference type="PANTHER" id="PTHR46558:SF4">
    <property type="entry name" value="DNA-BIDING PHAGE PROTEIN"/>
    <property type="match status" value="1"/>
</dbReference>
<name>A0ABV2M5E5_9FIRM</name>
<dbReference type="EMBL" id="JBEPMJ010000012">
    <property type="protein sequence ID" value="MET3750567.1"/>
    <property type="molecule type" value="Genomic_DNA"/>
</dbReference>
<organism evidence="3 4">
    <name type="scientific">Blautia caecimuris</name>
    <dbReference type="NCBI Taxonomy" id="1796615"/>
    <lineage>
        <taxon>Bacteria</taxon>
        <taxon>Bacillati</taxon>
        <taxon>Bacillota</taxon>
        <taxon>Clostridia</taxon>
        <taxon>Lachnospirales</taxon>
        <taxon>Lachnospiraceae</taxon>
        <taxon>Blautia</taxon>
    </lineage>
</organism>
<sequence>MEKIIKKYAVCIGYRMRQERKNKNITQQELAHRLGISYSYYNNIEKGNRSCPIEVLIGICREFGISADRILRDFIPVDTEKEIR</sequence>
<keyword evidence="1" id="KW-0238">DNA-binding</keyword>
<comment type="caution">
    <text evidence="3">The sequence shown here is derived from an EMBL/GenBank/DDBJ whole genome shotgun (WGS) entry which is preliminary data.</text>
</comment>
<dbReference type="PANTHER" id="PTHR46558">
    <property type="entry name" value="TRACRIPTIONAL REGULATORY PROTEIN-RELATED-RELATED"/>
    <property type="match status" value="1"/>
</dbReference>
<dbReference type="RefSeq" id="WP_257464672.1">
    <property type="nucleotide sequence ID" value="NZ_BAABXP010000001.1"/>
</dbReference>
<dbReference type="CDD" id="cd00093">
    <property type="entry name" value="HTH_XRE"/>
    <property type="match status" value="1"/>
</dbReference>
<evidence type="ECO:0000313" key="4">
    <source>
        <dbReference type="Proteomes" id="UP001549106"/>
    </source>
</evidence>
<evidence type="ECO:0000256" key="1">
    <source>
        <dbReference type="ARBA" id="ARBA00023125"/>
    </source>
</evidence>
<reference evidence="3 4" key="1">
    <citation type="submission" date="2024-06" db="EMBL/GenBank/DDBJ databases">
        <title>Genomic Encyclopedia of Type Strains, Phase IV (KMG-IV): sequencing the most valuable type-strain genomes for metagenomic binning, comparative biology and taxonomic classification.</title>
        <authorList>
            <person name="Goeker M."/>
        </authorList>
    </citation>
    <scope>NUCLEOTIDE SEQUENCE [LARGE SCALE GENOMIC DNA]</scope>
    <source>
        <strain evidence="3 4">DSM 29492</strain>
    </source>
</reference>
<dbReference type="SUPFAM" id="SSF47413">
    <property type="entry name" value="lambda repressor-like DNA-binding domains"/>
    <property type="match status" value="1"/>
</dbReference>
<evidence type="ECO:0000259" key="2">
    <source>
        <dbReference type="PROSITE" id="PS50943"/>
    </source>
</evidence>
<dbReference type="InterPro" id="IPR010982">
    <property type="entry name" value="Lambda_DNA-bd_dom_sf"/>
</dbReference>
<dbReference type="Gene3D" id="1.10.260.40">
    <property type="entry name" value="lambda repressor-like DNA-binding domains"/>
    <property type="match status" value="1"/>
</dbReference>
<feature type="domain" description="HTH cro/C1-type" evidence="2">
    <location>
        <begin position="16"/>
        <end position="70"/>
    </location>
</feature>
<dbReference type="InterPro" id="IPR001387">
    <property type="entry name" value="Cro/C1-type_HTH"/>
</dbReference>
<evidence type="ECO:0000313" key="3">
    <source>
        <dbReference type="EMBL" id="MET3750567.1"/>
    </source>
</evidence>